<reference evidence="3" key="1">
    <citation type="journal article" date="2020" name="Stud. Mycol.">
        <title>101 Dothideomycetes genomes: a test case for predicting lifestyles and emergence of pathogens.</title>
        <authorList>
            <person name="Haridas S."/>
            <person name="Albert R."/>
            <person name="Binder M."/>
            <person name="Bloem J."/>
            <person name="Labutti K."/>
            <person name="Salamov A."/>
            <person name="Andreopoulos B."/>
            <person name="Baker S."/>
            <person name="Barry K."/>
            <person name="Bills G."/>
            <person name="Bluhm B."/>
            <person name="Cannon C."/>
            <person name="Castanera R."/>
            <person name="Culley D."/>
            <person name="Daum C."/>
            <person name="Ezra D."/>
            <person name="Gonzalez J."/>
            <person name="Henrissat B."/>
            <person name="Kuo A."/>
            <person name="Liang C."/>
            <person name="Lipzen A."/>
            <person name="Lutzoni F."/>
            <person name="Magnuson J."/>
            <person name="Mondo S."/>
            <person name="Nolan M."/>
            <person name="Ohm R."/>
            <person name="Pangilinan J."/>
            <person name="Park H.-J."/>
            <person name="Ramirez L."/>
            <person name="Alfaro M."/>
            <person name="Sun H."/>
            <person name="Tritt A."/>
            <person name="Yoshinaga Y."/>
            <person name="Zwiers L.-H."/>
            <person name="Turgeon B."/>
            <person name="Goodwin S."/>
            <person name="Spatafora J."/>
            <person name="Crous P."/>
            <person name="Grigoriev I."/>
        </authorList>
    </citation>
    <scope>NUCLEOTIDE SEQUENCE</scope>
    <source>
        <strain evidence="3">CBS 113389</strain>
    </source>
</reference>
<feature type="region of interest" description="Disordered" evidence="2">
    <location>
        <begin position="167"/>
        <end position="374"/>
    </location>
</feature>
<organism evidence="3 4">
    <name type="scientific">Neohortaea acidophila</name>
    <dbReference type="NCBI Taxonomy" id="245834"/>
    <lineage>
        <taxon>Eukaryota</taxon>
        <taxon>Fungi</taxon>
        <taxon>Dikarya</taxon>
        <taxon>Ascomycota</taxon>
        <taxon>Pezizomycotina</taxon>
        <taxon>Dothideomycetes</taxon>
        <taxon>Dothideomycetidae</taxon>
        <taxon>Mycosphaerellales</taxon>
        <taxon>Teratosphaeriaceae</taxon>
        <taxon>Neohortaea</taxon>
    </lineage>
</organism>
<evidence type="ECO:0000313" key="4">
    <source>
        <dbReference type="Proteomes" id="UP000799767"/>
    </source>
</evidence>
<sequence>MPPKKGKAKKSPAPTRRSARIQSREPSVETENVPAIIAPQVPLPAPTRSPSPEIVIAKTPRPFTKAQREAKLKKIREDYGESLAEEQTTKAPLALMPPPYPTPSKHPGLPDYNFQPTALPTTNETEEGTTNTTATTTPQRLAGEEQGHSGWRRMLASVGGYFVSPFTRKRSAEDDDDTHSYSQPAAKRSRIEESPKQLLDNTIPATQPPADSVQPISSIRKRQAEDASEESPTKRARIETPKPSTRRLAASPRGNTGPSSRVESDIPATTAQQTPGRSDKMQPAQTPRSAQRESPRNHSNGPSTRNHHVPTSLSTITEYTEPSFISRLSQIEESSPTPSKPSRAQQPPKLLDVPQGTPVVRRMPRTPRFLGTPTIQRAAMLRAAREANSDIGTPSTVGFSSLRKAAPKPKESNADVRQAKMERLRQLRKELDELEQDEDVKEIQSHRLKRVKIDRLVSIPHNLPGDPSGMFRVPEGDSDDEMEVYDDVEERSNVFEDSERSVDDSRASVMSKSFGASLTSDLQSTPITFSQAAPVAPAAATTPAVAATPTSSRPAAKAVQPGNDLVPAVAATPTSSRPVAKAVQPGNNPVPAVAPTPTAAPLQSQNARPSVKLAQPEISAPTPGKDTISREGSQAHFVFPDVGRTPQGYFVSEAYKAEAGVLFGKGLVEFLAV</sequence>
<dbReference type="AlphaFoldDB" id="A0A6A6PJY6"/>
<feature type="coiled-coil region" evidence="1">
    <location>
        <begin position="417"/>
        <end position="444"/>
    </location>
</feature>
<feature type="compositionally biased region" description="Polar residues" evidence="2">
    <location>
        <begin position="326"/>
        <end position="345"/>
    </location>
</feature>
<dbReference type="GeneID" id="54479299"/>
<feature type="compositionally biased region" description="Low complexity" evidence="2">
    <location>
        <begin position="128"/>
        <end position="137"/>
    </location>
</feature>
<feature type="compositionally biased region" description="Polar residues" evidence="2">
    <location>
        <begin position="390"/>
        <end position="399"/>
    </location>
</feature>
<feature type="compositionally biased region" description="Basic and acidic residues" evidence="2">
    <location>
        <begin position="231"/>
        <end position="240"/>
    </location>
</feature>
<feature type="compositionally biased region" description="Basic and acidic residues" evidence="2">
    <location>
        <begin position="408"/>
        <end position="417"/>
    </location>
</feature>
<feature type="compositionally biased region" description="Pro residues" evidence="2">
    <location>
        <begin position="95"/>
        <end position="104"/>
    </location>
</feature>
<feature type="compositionally biased region" description="Polar residues" evidence="2">
    <location>
        <begin position="253"/>
        <end position="276"/>
    </location>
</feature>
<protein>
    <submittedName>
        <fullName evidence="3">Uncharacterized protein</fullName>
    </submittedName>
</protein>
<keyword evidence="1" id="KW-0175">Coiled coil</keyword>
<feature type="compositionally biased region" description="Basic residues" evidence="2">
    <location>
        <begin position="1"/>
        <end position="10"/>
    </location>
</feature>
<dbReference type="OrthoDB" id="3887509at2759"/>
<evidence type="ECO:0000256" key="2">
    <source>
        <dbReference type="SAM" id="MobiDB-lite"/>
    </source>
</evidence>
<feature type="region of interest" description="Disordered" evidence="2">
    <location>
        <begin position="1"/>
        <end position="152"/>
    </location>
</feature>
<feature type="region of interest" description="Disordered" evidence="2">
    <location>
        <begin position="596"/>
        <end position="629"/>
    </location>
</feature>
<gene>
    <name evidence="3" type="ORF">BDY17DRAFT_35932</name>
</gene>
<evidence type="ECO:0000313" key="3">
    <source>
        <dbReference type="EMBL" id="KAF2480312.1"/>
    </source>
</evidence>
<evidence type="ECO:0000256" key="1">
    <source>
        <dbReference type="SAM" id="Coils"/>
    </source>
</evidence>
<keyword evidence="4" id="KW-1185">Reference proteome</keyword>
<name>A0A6A6PJY6_9PEZI</name>
<feature type="compositionally biased region" description="Polar residues" evidence="2">
    <location>
        <begin position="297"/>
        <end position="320"/>
    </location>
</feature>
<feature type="compositionally biased region" description="Basic and acidic residues" evidence="2">
    <location>
        <begin position="66"/>
        <end position="79"/>
    </location>
</feature>
<dbReference type="Proteomes" id="UP000799767">
    <property type="component" value="Unassembled WGS sequence"/>
</dbReference>
<dbReference type="EMBL" id="MU001640">
    <property type="protein sequence ID" value="KAF2480312.1"/>
    <property type="molecule type" value="Genomic_DNA"/>
</dbReference>
<proteinExistence type="predicted"/>
<feature type="region of interest" description="Disordered" evidence="2">
    <location>
        <begin position="386"/>
        <end position="417"/>
    </location>
</feature>
<dbReference type="RefSeq" id="XP_033586882.1">
    <property type="nucleotide sequence ID" value="XM_033738297.1"/>
</dbReference>
<accession>A0A6A6PJY6</accession>